<evidence type="ECO:0000259" key="16">
    <source>
        <dbReference type="Pfam" id="PF01058"/>
    </source>
</evidence>
<dbReference type="PATRIC" id="fig|742726.3.peg.2024"/>
<comment type="subunit">
    <text evidence="4">Heterodimer of a large and a small subunit.</text>
</comment>
<evidence type="ECO:0000256" key="7">
    <source>
        <dbReference type="ARBA" id="ARBA00022723"/>
    </source>
</evidence>
<dbReference type="Gene3D" id="3.40.50.700">
    <property type="entry name" value="NADH:ubiquinone oxidoreductase-like, 20kDa subunit"/>
    <property type="match status" value="1"/>
</dbReference>
<keyword evidence="9" id="KW-0560">Oxidoreductase</keyword>
<dbReference type="SUPFAM" id="SSF56770">
    <property type="entry name" value="HydA/Nqo6-like"/>
    <property type="match status" value="1"/>
</dbReference>
<keyword evidence="19" id="KW-1185">Reference proteome</keyword>
<feature type="binding site" evidence="13">
    <location>
        <position position="296"/>
    </location>
    <ligand>
        <name>[3Fe-4S] cluster</name>
        <dbReference type="ChEBI" id="CHEBI:21137"/>
    </ligand>
</feature>
<dbReference type="InterPro" id="IPR037148">
    <property type="entry name" value="NiFe-Hase_small_C_sf"/>
</dbReference>
<keyword evidence="12 15" id="KW-0472">Membrane</keyword>
<dbReference type="Gene3D" id="4.10.480.10">
    <property type="entry name" value="Cytochrome-c3 hydrogenase, C-terminal domain"/>
    <property type="match status" value="1"/>
</dbReference>
<dbReference type="EMBL" id="ADLE01000014">
    <property type="protein sequence ID" value="EJZ63278.1"/>
    <property type="molecule type" value="Genomic_DNA"/>
</dbReference>
<evidence type="ECO:0000256" key="2">
    <source>
        <dbReference type="ARBA" id="ARBA00004236"/>
    </source>
</evidence>
<dbReference type="InterPro" id="IPR027394">
    <property type="entry name" value="Cytochrome-c3_hydrogenase_C"/>
</dbReference>
<accession>K0WVC6</accession>
<feature type="domain" description="NADH:ubiquinone oxidoreductase-like 20kDa subunit" evidence="16">
    <location>
        <begin position="62"/>
        <end position="206"/>
    </location>
</feature>
<dbReference type="Pfam" id="PF14720">
    <property type="entry name" value="NiFe_hyd_SSU_C"/>
    <property type="match status" value="1"/>
</dbReference>
<feature type="region of interest" description="Disordered" evidence="14">
    <location>
        <begin position="368"/>
        <end position="395"/>
    </location>
</feature>
<keyword evidence="6 13" id="KW-0004">4Fe-4S</keyword>
<evidence type="ECO:0000313" key="19">
    <source>
        <dbReference type="Proteomes" id="UP000006044"/>
    </source>
</evidence>
<keyword evidence="11 13" id="KW-0411">Iron-sulfur</keyword>
<dbReference type="GeneID" id="77849151"/>
<feature type="binding site" evidence="13">
    <location>
        <position position="159"/>
    </location>
    <ligand>
        <name>[4Fe-4S] cluster</name>
        <dbReference type="ChEBI" id="CHEBI:49883"/>
        <label>1</label>
    </ligand>
</feature>
<keyword evidence="8" id="KW-0732">Signal</keyword>
<dbReference type="PIRSF" id="PIRSF000310">
    <property type="entry name" value="NiFe_hyd_ssu"/>
    <property type="match status" value="1"/>
</dbReference>
<reference evidence="18 19" key="1">
    <citation type="submission" date="2012-08" db="EMBL/GenBank/DDBJ databases">
        <title>The Genome Sequence of Barnesiella intestinihominis YIT 11860.</title>
        <authorList>
            <consortium name="The Broad Institute Genome Sequencing Platform"/>
            <person name="Earl A."/>
            <person name="Ward D."/>
            <person name="Feldgarden M."/>
            <person name="Gevers D."/>
            <person name="Morotomi M."/>
            <person name="Walker B."/>
            <person name="Young S.K."/>
            <person name="Zeng Q."/>
            <person name="Gargeya S."/>
            <person name="Fitzgerald M."/>
            <person name="Haas B."/>
            <person name="Abouelleil A."/>
            <person name="Alvarado L."/>
            <person name="Arachchi H.M."/>
            <person name="Berlin A.M."/>
            <person name="Chapman S.B."/>
            <person name="Goldberg J."/>
            <person name="Griggs A."/>
            <person name="Gujja S."/>
            <person name="Hansen M."/>
            <person name="Howarth C."/>
            <person name="Imamovic A."/>
            <person name="Larimer J."/>
            <person name="McCowen C."/>
            <person name="Montmayeur A."/>
            <person name="Murphy C."/>
            <person name="Neiman D."/>
            <person name="Pearson M."/>
            <person name="Priest M."/>
            <person name="Roberts A."/>
            <person name="Saif S."/>
            <person name="Shea T."/>
            <person name="Sisk P."/>
            <person name="Sykes S."/>
            <person name="Wortman J."/>
            <person name="Nusbaum C."/>
            <person name="Birren B."/>
        </authorList>
    </citation>
    <scope>NUCLEOTIDE SEQUENCE [LARGE SCALE GENOMIC DNA]</scope>
    <source>
        <strain evidence="18 19">YIT 11860</strain>
    </source>
</reference>
<sequence>MEKEQTFYQELKAKGYTRRQFLKFCGIMGAMLGLHQTGIAQVVNALQTKPRKPVLWFHFQECTCCSESFLRSSHPLVGQILLEMISLDYSDTLMAASGFQAEEVRTRSMKENWGKYIMIVEGSIPLGNPGYCTIAGHSAKQVFDEAAHGASAIIAWGNCASSGCIQGAYPNPTDTKPVHKIISGKPVINVQGCPPIADVMAGVITYILTFDRLPELDNMGRPVSFYGRRIHDTCYRRPAYDAGLFVEAFDDENAKKGYCLYKMGCKGPNTFNSCAVIKWNEGVSYPIQSGHGCIGCAEPGFWDAEPMYHHLPDIKGFGIEATADQIGLGLTAVAAAGVTAHAIVTNIQKRKLIKNQMDNDDIDKEEFAVEEHQIEREEKRLDQKAHKLEKDKDNR</sequence>
<dbReference type="GO" id="GO:0051538">
    <property type="term" value="F:3 iron, 4 sulfur cluster binding"/>
    <property type="evidence" value="ECO:0007669"/>
    <property type="project" value="UniProtKB-KW"/>
</dbReference>
<dbReference type="Pfam" id="PF01058">
    <property type="entry name" value="Oxidored_q6"/>
    <property type="match status" value="1"/>
</dbReference>
<feature type="binding site" evidence="13">
    <location>
        <position position="293"/>
    </location>
    <ligand>
        <name>[3Fe-4S] cluster</name>
        <dbReference type="ChEBI" id="CHEBI:21137"/>
    </ligand>
</feature>
<dbReference type="InterPro" id="IPR019546">
    <property type="entry name" value="TAT_signal_bac_arc"/>
</dbReference>
<dbReference type="PANTHER" id="PTHR30013:SF6">
    <property type="entry name" value="HYDROGENASE-1 SMALL CHAIN"/>
    <property type="match status" value="1"/>
</dbReference>
<dbReference type="Proteomes" id="UP000006044">
    <property type="component" value="Unassembled WGS sequence"/>
</dbReference>
<feature type="binding site" evidence="13">
    <location>
        <position position="265"/>
    </location>
    <ligand>
        <name>[4Fe-4S] cluster</name>
        <dbReference type="ChEBI" id="CHEBI:49883"/>
        <label>2</label>
    </ligand>
</feature>
<evidence type="ECO:0000256" key="15">
    <source>
        <dbReference type="SAM" id="Phobius"/>
    </source>
</evidence>
<dbReference type="STRING" id="742726.HMPREF9448_01927"/>
<dbReference type="GO" id="GO:0005886">
    <property type="term" value="C:plasma membrane"/>
    <property type="evidence" value="ECO:0007669"/>
    <property type="project" value="UniProtKB-SubCell"/>
</dbReference>
<evidence type="ECO:0000259" key="17">
    <source>
        <dbReference type="Pfam" id="PF14720"/>
    </source>
</evidence>
<evidence type="ECO:0000256" key="12">
    <source>
        <dbReference type="ARBA" id="ARBA00023136"/>
    </source>
</evidence>
<dbReference type="NCBIfam" id="TIGR01409">
    <property type="entry name" value="TAT_signal_seq"/>
    <property type="match status" value="1"/>
</dbReference>
<comment type="similarity">
    <text evidence="3">Belongs to the [NiFe]/[NiFeSe] hydrogenase small subunit family.</text>
</comment>
<dbReference type="GO" id="GO:0009055">
    <property type="term" value="F:electron transfer activity"/>
    <property type="evidence" value="ECO:0007669"/>
    <property type="project" value="TreeGrafter"/>
</dbReference>
<keyword evidence="5" id="KW-1003">Cell membrane</keyword>
<feature type="binding site" evidence="13">
    <location>
        <position position="231"/>
    </location>
    <ligand>
        <name>[4Fe-4S] cluster</name>
        <dbReference type="ChEBI" id="CHEBI:49883"/>
        <label>2</label>
    </ligand>
</feature>
<dbReference type="AlphaFoldDB" id="K0WVC6"/>
<feature type="binding site" evidence="13">
    <location>
        <position position="62"/>
    </location>
    <ligand>
        <name>[4Fe-4S] cluster</name>
        <dbReference type="ChEBI" id="CHEBI:49883"/>
        <label>1</label>
    </ligand>
</feature>
<evidence type="ECO:0000256" key="3">
    <source>
        <dbReference type="ARBA" id="ARBA00006605"/>
    </source>
</evidence>
<dbReference type="InterPro" id="IPR006311">
    <property type="entry name" value="TAT_signal"/>
</dbReference>
<dbReference type="GO" id="GO:0009061">
    <property type="term" value="P:anaerobic respiration"/>
    <property type="evidence" value="ECO:0007669"/>
    <property type="project" value="TreeGrafter"/>
</dbReference>
<feature type="binding site" evidence="13">
    <location>
        <position position="193"/>
    </location>
    <ligand>
        <name>[4Fe-4S] cluster</name>
        <dbReference type="ChEBI" id="CHEBI:49883"/>
        <label>1</label>
    </ligand>
</feature>
<evidence type="ECO:0000256" key="8">
    <source>
        <dbReference type="ARBA" id="ARBA00022729"/>
    </source>
</evidence>
<evidence type="ECO:0000256" key="11">
    <source>
        <dbReference type="ARBA" id="ARBA00023014"/>
    </source>
</evidence>
<dbReference type="HOGENOM" id="CLU_046107_0_0_10"/>
<organism evidence="18 19">
    <name type="scientific">Barnesiella intestinihominis YIT 11860</name>
    <dbReference type="NCBI Taxonomy" id="742726"/>
    <lineage>
        <taxon>Bacteria</taxon>
        <taxon>Pseudomonadati</taxon>
        <taxon>Bacteroidota</taxon>
        <taxon>Bacteroidia</taxon>
        <taxon>Bacteroidales</taxon>
        <taxon>Barnesiellaceae</taxon>
        <taxon>Barnesiella</taxon>
    </lineage>
</organism>
<dbReference type="InterPro" id="IPR037024">
    <property type="entry name" value="NiFe_Hase_small_N_sf"/>
</dbReference>
<dbReference type="RefSeq" id="WP_008862336.1">
    <property type="nucleotide sequence ID" value="NZ_JH815205.1"/>
</dbReference>
<feature type="binding site" evidence="13">
    <location>
        <position position="234"/>
    </location>
    <ligand>
        <name>[4Fe-4S] cluster</name>
        <dbReference type="ChEBI" id="CHEBI:49883"/>
        <label>2</label>
    </ligand>
</feature>
<evidence type="ECO:0000256" key="9">
    <source>
        <dbReference type="ARBA" id="ARBA00023002"/>
    </source>
</evidence>
<dbReference type="NCBIfam" id="TIGR00391">
    <property type="entry name" value="hydA"/>
    <property type="match status" value="1"/>
</dbReference>
<feature type="transmembrane region" description="Helical" evidence="15">
    <location>
        <begin position="21"/>
        <end position="43"/>
    </location>
</feature>
<comment type="cofactor">
    <cofactor evidence="1">
        <name>[4Fe-4S] cluster</name>
        <dbReference type="ChEBI" id="CHEBI:49883"/>
    </cofactor>
</comment>
<dbReference type="GO" id="GO:0009375">
    <property type="term" value="C:ferredoxin hydrogenase complex"/>
    <property type="evidence" value="ECO:0007669"/>
    <property type="project" value="InterPro"/>
</dbReference>
<dbReference type="PRINTS" id="PR00614">
    <property type="entry name" value="NIHGNASESMLL"/>
</dbReference>
<keyword evidence="15" id="KW-0812">Transmembrane</keyword>
<keyword evidence="15" id="KW-1133">Transmembrane helix</keyword>
<dbReference type="GO" id="GO:0044569">
    <property type="term" value="C:[Ni-Fe] hydrogenase complex"/>
    <property type="evidence" value="ECO:0007669"/>
    <property type="project" value="TreeGrafter"/>
</dbReference>
<feature type="domain" description="Cytochrome-c3 hydrogenase C-terminal" evidence="17">
    <location>
        <begin position="226"/>
        <end position="307"/>
    </location>
</feature>
<dbReference type="GO" id="GO:0008901">
    <property type="term" value="F:ferredoxin hydrogenase activity"/>
    <property type="evidence" value="ECO:0007669"/>
    <property type="project" value="InterPro"/>
</dbReference>
<dbReference type="GO" id="GO:0046872">
    <property type="term" value="F:metal ion binding"/>
    <property type="evidence" value="ECO:0007669"/>
    <property type="project" value="UniProtKB-KW"/>
</dbReference>
<keyword evidence="13" id="KW-0003">3Fe-4S</keyword>
<dbReference type="PANTHER" id="PTHR30013">
    <property type="entry name" value="NIFE / NIFESE HYDROGENASE SMALL SUBUNIT FAMILY MEMBER"/>
    <property type="match status" value="1"/>
</dbReference>
<dbReference type="GO" id="GO:0051539">
    <property type="term" value="F:4 iron, 4 sulfur cluster binding"/>
    <property type="evidence" value="ECO:0007669"/>
    <property type="project" value="UniProtKB-KW"/>
</dbReference>
<evidence type="ECO:0000256" key="6">
    <source>
        <dbReference type="ARBA" id="ARBA00022485"/>
    </source>
</evidence>
<name>K0WVC6_9BACT</name>
<keyword evidence="7 13" id="KW-0479">Metal-binding</keyword>
<dbReference type="InterPro" id="IPR006137">
    <property type="entry name" value="NADH_UbQ_OxRdtase-like_20kDa"/>
</dbReference>
<dbReference type="PROSITE" id="PS51318">
    <property type="entry name" value="TAT"/>
    <property type="match status" value="1"/>
</dbReference>
<gene>
    <name evidence="18" type="ORF">HMPREF9448_01927</name>
</gene>
<comment type="subcellular location">
    <subcellularLocation>
        <location evidence="2">Cell membrane</location>
    </subcellularLocation>
</comment>
<evidence type="ECO:0000256" key="1">
    <source>
        <dbReference type="ARBA" id="ARBA00001966"/>
    </source>
</evidence>
<comment type="caution">
    <text evidence="18">The sequence shown here is derived from an EMBL/GenBank/DDBJ whole genome shotgun (WGS) entry which is preliminary data.</text>
</comment>
<keyword evidence="10 13" id="KW-0408">Iron</keyword>
<evidence type="ECO:0000313" key="18">
    <source>
        <dbReference type="EMBL" id="EJZ63278.1"/>
    </source>
</evidence>
<dbReference type="InterPro" id="IPR001821">
    <property type="entry name" value="NiFe_hydrogenase_ssu"/>
</dbReference>
<evidence type="ECO:0000256" key="14">
    <source>
        <dbReference type="SAM" id="MobiDB-lite"/>
    </source>
</evidence>
<dbReference type="eggNOG" id="COG1740">
    <property type="taxonomic scope" value="Bacteria"/>
</dbReference>
<evidence type="ECO:0000256" key="10">
    <source>
        <dbReference type="ARBA" id="ARBA00023004"/>
    </source>
</evidence>
<evidence type="ECO:0000256" key="13">
    <source>
        <dbReference type="PIRSR" id="PIRSR000310-1"/>
    </source>
</evidence>
<proteinExistence type="inferred from homology"/>
<dbReference type="OrthoDB" id="9766729at2"/>
<feature type="binding site" evidence="13">
    <location>
        <position position="65"/>
    </location>
    <ligand>
        <name>[4Fe-4S] cluster</name>
        <dbReference type="ChEBI" id="CHEBI:49883"/>
        <label>1</label>
    </ligand>
</feature>
<evidence type="ECO:0000256" key="4">
    <source>
        <dbReference type="ARBA" id="ARBA00011771"/>
    </source>
</evidence>
<protein>
    <submittedName>
        <fullName evidence="18">Hydrogenase (NiFe) small subunit (HydA)</fullName>
    </submittedName>
</protein>
<feature type="binding site" evidence="13">
    <location>
        <position position="274"/>
    </location>
    <ligand>
        <name>[3Fe-4S] cluster</name>
        <dbReference type="ChEBI" id="CHEBI:21137"/>
    </ligand>
</feature>
<feature type="binding site" evidence="13">
    <location>
        <position position="259"/>
    </location>
    <ligand>
        <name>[4Fe-4S] cluster</name>
        <dbReference type="ChEBI" id="CHEBI:49883"/>
        <label>2</label>
    </ligand>
</feature>
<evidence type="ECO:0000256" key="5">
    <source>
        <dbReference type="ARBA" id="ARBA00022475"/>
    </source>
</evidence>